<accession>A0ABK9NGF5</accession>
<organism evidence="2 3">
    <name type="scientific">Glossina morsitans morsitans</name>
    <name type="common">Savannah tsetse fly</name>
    <dbReference type="NCBI Taxonomy" id="37546"/>
    <lineage>
        <taxon>Eukaryota</taxon>
        <taxon>Metazoa</taxon>
        <taxon>Ecdysozoa</taxon>
        <taxon>Arthropoda</taxon>
        <taxon>Hexapoda</taxon>
        <taxon>Insecta</taxon>
        <taxon>Pterygota</taxon>
        <taxon>Neoptera</taxon>
        <taxon>Endopterygota</taxon>
        <taxon>Diptera</taxon>
        <taxon>Brachycera</taxon>
        <taxon>Muscomorpha</taxon>
        <taxon>Hippoboscoidea</taxon>
        <taxon>Glossinidae</taxon>
        <taxon>Glossina</taxon>
    </lineage>
</organism>
<dbReference type="InterPro" id="IPR018491">
    <property type="entry name" value="SLC12_C"/>
</dbReference>
<protein>
    <recommendedName>
        <fullName evidence="1">SLC12A transporter C-terminal domain-containing protein</fullName>
    </recommendedName>
</protein>
<name>A0ABK9NGF5_GLOMM</name>
<dbReference type="Pfam" id="PF03522">
    <property type="entry name" value="SLC12"/>
    <property type="match status" value="1"/>
</dbReference>
<feature type="domain" description="SLC12A transporter C-terminal" evidence="1">
    <location>
        <begin position="18"/>
        <end position="57"/>
    </location>
</feature>
<evidence type="ECO:0000259" key="1">
    <source>
        <dbReference type="Pfam" id="PF03522"/>
    </source>
</evidence>
<evidence type="ECO:0000313" key="2">
    <source>
        <dbReference type="EnsemblMetazoa" id="GMOY014266.P1428"/>
    </source>
</evidence>
<dbReference type="Proteomes" id="UP000092444">
    <property type="component" value="Unassembled WGS sequence"/>
</dbReference>
<reference evidence="2" key="1">
    <citation type="submission" date="2025-05" db="UniProtKB">
        <authorList>
            <consortium name="EnsemblMetazoa"/>
        </authorList>
    </citation>
    <scope>IDENTIFICATION</scope>
    <source>
        <strain evidence="2">Yale</strain>
    </source>
</reference>
<keyword evidence="3" id="KW-1185">Reference proteome</keyword>
<sequence length="64" mass="7385">MVCHLVHNFDPDMEFCGELQTMEVKTNRQLRIHELIVEHSSETALIVMSLLMPRKDVGCCLRVS</sequence>
<proteinExistence type="predicted"/>
<dbReference type="EnsemblMetazoa" id="GMOY014266.R1428">
    <property type="protein sequence ID" value="GMOY014266.P1428"/>
    <property type="gene ID" value="GMOY014266"/>
</dbReference>
<evidence type="ECO:0000313" key="3">
    <source>
        <dbReference type="Proteomes" id="UP000092444"/>
    </source>
</evidence>
<dbReference type="EMBL" id="CCAG010013253">
    <property type="status" value="NOT_ANNOTATED_CDS"/>
    <property type="molecule type" value="Genomic_DNA"/>
</dbReference>